<feature type="active site" description="Proton donor" evidence="8 9">
    <location>
        <position position="101"/>
    </location>
</feature>
<dbReference type="GO" id="GO:0019631">
    <property type="term" value="P:quinate catabolic process"/>
    <property type="evidence" value="ECO:0007669"/>
    <property type="project" value="TreeGrafter"/>
</dbReference>
<feature type="binding site" evidence="8 10">
    <location>
        <begin position="102"/>
        <end position="103"/>
    </location>
    <ligand>
        <name>substrate</name>
    </ligand>
</feature>
<organism evidence="12 13">
    <name type="scientific">Deferribacter autotrophicus</name>
    <dbReference type="NCBI Taxonomy" id="500465"/>
    <lineage>
        <taxon>Bacteria</taxon>
        <taxon>Pseudomonadati</taxon>
        <taxon>Deferribacterota</taxon>
        <taxon>Deferribacteres</taxon>
        <taxon>Deferribacterales</taxon>
        <taxon>Deferribacteraceae</taxon>
        <taxon>Deferribacter</taxon>
    </lineage>
</organism>
<dbReference type="EC" id="4.2.1.10" evidence="6 8"/>
<comment type="similarity">
    <text evidence="4 8">Belongs to the type-II 3-dehydroquinase family.</text>
</comment>
<evidence type="ECO:0000256" key="6">
    <source>
        <dbReference type="ARBA" id="ARBA00012060"/>
    </source>
</evidence>
<evidence type="ECO:0000256" key="8">
    <source>
        <dbReference type="HAMAP-Rule" id="MF_00169"/>
    </source>
</evidence>
<dbReference type="UniPathway" id="UPA00053">
    <property type="reaction ID" value="UER00086"/>
</dbReference>
<evidence type="ECO:0000256" key="4">
    <source>
        <dbReference type="ARBA" id="ARBA00011037"/>
    </source>
</evidence>
<feature type="binding site" evidence="8 10">
    <location>
        <position position="75"/>
    </location>
    <ligand>
        <name>substrate</name>
    </ligand>
</feature>
<dbReference type="PANTHER" id="PTHR21272:SF3">
    <property type="entry name" value="CATABOLIC 3-DEHYDROQUINASE"/>
    <property type="match status" value="1"/>
</dbReference>
<dbReference type="NCBIfam" id="NF003807">
    <property type="entry name" value="PRK05395.1-4"/>
    <property type="match status" value="1"/>
</dbReference>
<dbReference type="PIRSF" id="PIRSF001399">
    <property type="entry name" value="DHquinase_II"/>
    <property type="match status" value="1"/>
</dbReference>
<evidence type="ECO:0000256" key="3">
    <source>
        <dbReference type="ARBA" id="ARBA00004902"/>
    </source>
</evidence>
<comment type="catalytic activity">
    <reaction evidence="1 8">
        <text>3-dehydroquinate = 3-dehydroshikimate + H2O</text>
        <dbReference type="Rhea" id="RHEA:21096"/>
        <dbReference type="ChEBI" id="CHEBI:15377"/>
        <dbReference type="ChEBI" id="CHEBI:16630"/>
        <dbReference type="ChEBI" id="CHEBI:32364"/>
        <dbReference type="EC" id="4.2.1.10"/>
    </reaction>
</comment>
<evidence type="ECO:0000256" key="7">
    <source>
        <dbReference type="ARBA" id="ARBA00023239"/>
    </source>
</evidence>
<comment type="pathway">
    <text evidence="3 8">Metabolic intermediate biosynthesis; chorismate biosynthesis; chorismate from D-erythrose 4-phosphate and phosphoenolpyruvate: step 3/7.</text>
</comment>
<dbReference type="GO" id="GO:0009423">
    <property type="term" value="P:chorismate biosynthetic process"/>
    <property type="evidence" value="ECO:0007669"/>
    <property type="project" value="UniProtKB-UniRule"/>
</dbReference>
<evidence type="ECO:0000256" key="9">
    <source>
        <dbReference type="PIRSR" id="PIRSR001399-1"/>
    </source>
</evidence>
<dbReference type="HAMAP" id="MF_00169">
    <property type="entry name" value="AroQ"/>
    <property type="match status" value="1"/>
</dbReference>
<dbReference type="NCBIfam" id="TIGR01088">
    <property type="entry name" value="aroQ"/>
    <property type="match status" value="1"/>
</dbReference>
<dbReference type="EMBL" id="VFJB01000004">
    <property type="protein sequence ID" value="KAA0258391.1"/>
    <property type="molecule type" value="Genomic_DNA"/>
</dbReference>
<dbReference type="NCBIfam" id="NF003806">
    <property type="entry name" value="PRK05395.1-3"/>
    <property type="match status" value="1"/>
</dbReference>
<accession>A0A5A8F488</accession>
<feature type="binding site" evidence="8 10">
    <location>
        <position position="81"/>
    </location>
    <ligand>
        <name>substrate</name>
    </ligand>
</feature>
<dbReference type="PANTHER" id="PTHR21272">
    <property type="entry name" value="CATABOLIC 3-DEHYDROQUINASE"/>
    <property type="match status" value="1"/>
</dbReference>
<feature type="binding site" evidence="8 10">
    <location>
        <position position="112"/>
    </location>
    <ligand>
        <name>substrate</name>
    </ligand>
</feature>
<keyword evidence="8" id="KW-0057">Aromatic amino acid biosynthesis</keyword>
<keyword evidence="7 8" id="KW-0456">Lyase</keyword>
<evidence type="ECO:0000256" key="5">
    <source>
        <dbReference type="ARBA" id="ARBA00011193"/>
    </source>
</evidence>
<dbReference type="GO" id="GO:0008652">
    <property type="term" value="P:amino acid biosynthetic process"/>
    <property type="evidence" value="ECO:0007669"/>
    <property type="project" value="UniProtKB-KW"/>
</dbReference>
<dbReference type="Proteomes" id="UP000322876">
    <property type="component" value="Unassembled WGS sequence"/>
</dbReference>
<keyword evidence="13" id="KW-1185">Reference proteome</keyword>
<feature type="site" description="Transition state stabilizer" evidence="8 11">
    <location>
        <position position="19"/>
    </location>
</feature>
<reference evidence="12 13" key="1">
    <citation type="submission" date="2019-06" db="EMBL/GenBank/DDBJ databases">
        <title>Genomic insights into carbon and energy metabolism of Deferribacter autotrophicus revealed new metabolic traits in the phylum Deferribacteres.</title>
        <authorList>
            <person name="Slobodkin A.I."/>
            <person name="Slobodkina G.B."/>
            <person name="Allioux M."/>
            <person name="Alain K."/>
            <person name="Jebbar M."/>
            <person name="Shadrin V."/>
            <person name="Kublanov I.V."/>
            <person name="Toshchakov S.V."/>
            <person name="Bonch-Osmolovskaya E.A."/>
        </authorList>
    </citation>
    <scope>NUCLEOTIDE SEQUENCE [LARGE SCALE GENOMIC DNA]</scope>
    <source>
        <strain evidence="12 13">SL50</strain>
    </source>
</reference>
<dbReference type="AlphaFoldDB" id="A0A5A8F488"/>
<feature type="binding site" evidence="8 10">
    <location>
        <position position="88"/>
    </location>
    <ligand>
        <name>substrate</name>
    </ligand>
</feature>
<evidence type="ECO:0000256" key="2">
    <source>
        <dbReference type="ARBA" id="ARBA00003924"/>
    </source>
</evidence>
<comment type="caution">
    <text evidence="12">The sequence shown here is derived from an EMBL/GenBank/DDBJ whole genome shotgun (WGS) entry which is preliminary data.</text>
</comment>
<protein>
    <recommendedName>
        <fullName evidence="6 8">3-dehydroquinate dehydratase</fullName>
        <shortName evidence="8">3-dehydroquinase</shortName>
        <ecNumber evidence="6 8">4.2.1.10</ecNumber>
    </recommendedName>
    <alternativeName>
        <fullName evidence="8">Type II DHQase</fullName>
    </alternativeName>
</protein>
<proteinExistence type="inferred from homology"/>
<keyword evidence="8" id="KW-0028">Amino-acid biosynthesis</keyword>
<dbReference type="InterPro" id="IPR001874">
    <property type="entry name" value="DHquinase_II"/>
</dbReference>
<comment type="subunit">
    <text evidence="5 8">Homododecamer.</text>
</comment>
<dbReference type="GO" id="GO:0009073">
    <property type="term" value="P:aromatic amino acid family biosynthetic process"/>
    <property type="evidence" value="ECO:0007669"/>
    <property type="project" value="UniProtKB-KW"/>
</dbReference>
<evidence type="ECO:0000256" key="10">
    <source>
        <dbReference type="PIRSR" id="PIRSR001399-2"/>
    </source>
</evidence>
<dbReference type="InterPro" id="IPR036441">
    <property type="entry name" value="DHquinase_II_sf"/>
</dbReference>
<dbReference type="PROSITE" id="PS01029">
    <property type="entry name" value="DEHYDROQUINASE_II"/>
    <property type="match status" value="1"/>
</dbReference>
<dbReference type="InterPro" id="IPR018509">
    <property type="entry name" value="DHquinase_II_CS"/>
</dbReference>
<evidence type="ECO:0000313" key="13">
    <source>
        <dbReference type="Proteomes" id="UP000322876"/>
    </source>
</evidence>
<evidence type="ECO:0000256" key="11">
    <source>
        <dbReference type="PIRSR" id="PIRSR001399-3"/>
    </source>
</evidence>
<dbReference type="NCBIfam" id="NF003805">
    <property type="entry name" value="PRK05395.1-2"/>
    <property type="match status" value="1"/>
</dbReference>
<dbReference type="Pfam" id="PF01220">
    <property type="entry name" value="DHquinase_II"/>
    <property type="match status" value="1"/>
</dbReference>
<dbReference type="OrthoDB" id="9790793at2"/>
<sequence length="146" mass="16467">MLIKIAVINGPNLNLLGEREKGFYGCFTYDELTTDILNFAKNNNIEVSVFQSNIEGEIINEIHRLRKWADGIVINAAGYTHTSVAIRDALIAFGKPVVEVHISNVYKRENFRHKSYISDIAEGVIAGLGKYSYIYAIDFLNNLLKK</sequence>
<evidence type="ECO:0000313" key="12">
    <source>
        <dbReference type="EMBL" id="KAA0258391.1"/>
    </source>
</evidence>
<dbReference type="GO" id="GO:0003855">
    <property type="term" value="F:3-dehydroquinate dehydratase activity"/>
    <property type="evidence" value="ECO:0007669"/>
    <property type="project" value="UniProtKB-UniRule"/>
</dbReference>
<name>A0A5A8F488_9BACT</name>
<dbReference type="SUPFAM" id="SSF52304">
    <property type="entry name" value="Type II 3-dehydroquinate dehydratase"/>
    <property type="match status" value="1"/>
</dbReference>
<dbReference type="CDD" id="cd00466">
    <property type="entry name" value="DHQase_II"/>
    <property type="match status" value="1"/>
</dbReference>
<dbReference type="Gene3D" id="3.40.50.9100">
    <property type="entry name" value="Dehydroquinase, class II"/>
    <property type="match status" value="1"/>
</dbReference>
<gene>
    <name evidence="8 12" type="primary">aroQ</name>
    <name evidence="12" type="ORF">FHQ18_04325</name>
</gene>
<evidence type="ECO:0000256" key="1">
    <source>
        <dbReference type="ARBA" id="ARBA00001864"/>
    </source>
</evidence>
<feature type="active site" description="Proton acceptor" evidence="8 9">
    <location>
        <position position="24"/>
    </location>
</feature>
<comment type="function">
    <text evidence="2 8">Catalyzes a trans-dehydration via an enolate intermediate.</text>
</comment>